<gene>
    <name evidence="2" type="ORF">COEREDRAFT_30983</name>
</gene>
<feature type="domain" description="Rhodanese" evidence="1">
    <location>
        <begin position="1"/>
        <end position="90"/>
    </location>
</feature>
<sequence length="91" mass="10307">LIDVREPNEVAEGRVPTAVNIPLGNVAAAFAMPSEEFIAKYRIDRPSGEEETIFYCRSGKRSQSAIDQVERVDSSLTLRNYRGSWLNYLDR</sequence>
<evidence type="ECO:0000259" key="1">
    <source>
        <dbReference type="PROSITE" id="PS50206"/>
    </source>
</evidence>
<dbReference type="Proteomes" id="UP000242474">
    <property type="component" value="Unassembled WGS sequence"/>
</dbReference>
<reference evidence="2 3" key="1">
    <citation type="journal article" date="2015" name="Genome Biol. Evol.">
        <title>Phylogenomic analyses indicate that early fungi evolved digesting cell walls of algal ancestors of land plants.</title>
        <authorList>
            <person name="Chang Y."/>
            <person name="Wang S."/>
            <person name="Sekimoto S."/>
            <person name="Aerts A.L."/>
            <person name="Choi C."/>
            <person name="Clum A."/>
            <person name="LaButti K.M."/>
            <person name="Lindquist E.A."/>
            <person name="Yee Ngan C."/>
            <person name="Ohm R.A."/>
            <person name="Salamov A.A."/>
            <person name="Grigoriev I.V."/>
            <person name="Spatafora J.W."/>
            <person name="Berbee M.L."/>
        </authorList>
    </citation>
    <scope>NUCLEOTIDE SEQUENCE [LARGE SCALE GENOMIC DNA]</scope>
    <source>
        <strain evidence="2 3">NRRL 1564</strain>
    </source>
</reference>
<dbReference type="PANTHER" id="PTHR44086">
    <property type="entry name" value="THIOSULFATE SULFURTRANSFERASE RDL2, MITOCHONDRIAL-RELATED"/>
    <property type="match status" value="1"/>
</dbReference>
<dbReference type="InterPro" id="IPR036873">
    <property type="entry name" value="Rhodanese-like_dom_sf"/>
</dbReference>
<dbReference type="Pfam" id="PF00581">
    <property type="entry name" value="Rhodanese"/>
    <property type="match status" value="1"/>
</dbReference>
<dbReference type="STRING" id="763665.A0A2G5BFR3"/>
<dbReference type="GO" id="GO:0005739">
    <property type="term" value="C:mitochondrion"/>
    <property type="evidence" value="ECO:0007669"/>
    <property type="project" value="TreeGrafter"/>
</dbReference>
<dbReference type="EMBL" id="KZ303492">
    <property type="protein sequence ID" value="PIA17868.1"/>
    <property type="molecule type" value="Genomic_DNA"/>
</dbReference>
<evidence type="ECO:0000313" key="3">
    <source>
        <dbReference type="Proteomes" id="UP000242474"/>
    </source>
</evidence>
<evidence type="ECO:0000313" key="2">
    <source>
        <dbReference type="EMBL" id="PIA17868.1"/>
    </source>
</evidence>
<dbReference type="GO" id="GO:0004792">
    <property type="term" value="F:thiosulfate-cyanide sulfurtransferase activity"/>
    <property type="evidence" value="ECO:0007669"/>
    <property type="project" value="TreeGrafter"/>
</dbReference>
<organism evidence="2 3">
    <name type="scientific">Coemansia reversa (strain ATCC 12441 / NRRL 1564)</name>
    <dbReference type="NCBI Taxonomy" id="763665"/>
    <lineage>
        <taxon>Eukaryota</taxon>
        <taxon>Fungi</taxon>
        <taxon>Fungi incertae sedis</taxon>
        <taxon>Zoopagomycota</taxon>
        <taxon>Kickxellomycotina</taxon>
        <taxon>Kickxellomycetes</taxon>
        <taxon>Kickxellales</taxon>
        <taxon>Kickxellaceae</taxon>
        <taxon>Coemansia</taxon>
    </lineage>
</organism>
<protein>
    <recommendedName>
        <fullName evidence="1">Rhodanese domain-containing protein</fullName>
    </recommendedName>
</protein>
<feature type="non-terminal residue" evidence="2">
    <location>
        <position position="91"/>
    </location>
</feature>
<feature type="non-terminal residue" evidence="2">
    <location>
        <position position="1"/>
    </location>
</feature>
<dbReference type="SUPFAM" id="SSF52821">
    <property type="entry name" value="Rhodanese/Cell cycle control phosphatase"/>
    <property type="match status" value="1"/>
</dbReference>
<dbReference type="InterPro" id="IPR001763">
    <property type="entry name" value="Rhodanese-like_dom"/>
</dbReference>
<name>A0A2G5BFR3_COERN</name>
<keyword evidence="3" id="KW-1185">Reference proteome</keyword>
<accession>A0A2G5BFR3</accession>
<dbReference type="AlphaFoldDB" id="A0A2G5BFR3"/>
<dbReference type="OrthoDB" id="566238at2759"/>
<dbReference type="Gene3D" id="3.40.250.10">
    <property type="entry name" value="Rhodanese-like domain"/>
    <property type="match status" value="1"/>
</dbReference>
<dbReference type="PANTHER" id="PTHR44086:SF10">
    <property type="entry name" value="THIOSULFATE SULFURTRANSFERASE_RHODANESE-LIKE DOMAIN-CONTAINING PROTEIN 3"/>
    <property type="match status" value="1"/>
</dbReference>
<proteinExistence type="predicted"/>
<dbReference type="PROSITE" id="PS50206">
    <property type="entry name" value="RHODANESE_3"/>
    <property type="match status" value="1"/>
</dbReference>